<feature type="region of interest" description="Disordered" evidence="1">
    <location>
        <begin position="94"/>
        <end position="114"/>
    </location>
</feature>
<reference evidence="2 3" key="1">
    <citation type="submission" date="2019-03" db="EMBL/GenBank/DDBJ databases">
        <title>Deep-cultivation of Planctomycetes and their phenomic and genomic characterization uncovers novel biology.</title>
        <authorList>
            <person name="Wiegand S."/>
            <person name="Jogler M."/>
            <person name="Boedeker C."/>
            <person name="Pinto D."/>
            <person name="Vollmers J."/>
            <person name="Rivas-Marin E."/>
            <person name="Kohn T."/>
            <person name="Peeters S.H."/>
            <person name="Heuer A."/>
            <person name="Rast P."/>
            <person name="Oberbeckmann S."/>
            <person name="Bunk B."/>
            <person name="Jeske O."/>
            <person name="Meyerdierks A."/>
            <person name="Storesund J.E."/>
            <person name="Kallscheuer N."/>
            <person name="Luecker S."/>
            <person name="Lage O.M."/>
            <person name="Pohl T."/>
            <person name="Merkel B.J."/>
            <person name="Hornburger P."/>
            <person name="Mueller R.-W."/>
            <person name="Bruemmer F."/>
            <person name="Labrenz M."/>
            <person name="Spormann A.M."/>
            <person name="Op den Camp H."/>
            <person name="Overmann J."/>
            <person name="Amann R."/>
            <person name="Jetten M.S.M."/>
            <person name="Mascher T."/>
            <person name="Medema M.H."/>
            <person name="Devos D.P."/>
            <person name="Kaster A.-K."/>
            <person name="Ovreas L."/>
            <person name="Rohde M."/>
            <person name="Galperin M.Y."/>
            <person name="Jogler C."/>
        </authorList>
    </citation>
    <scope>NUCLEOTIDE SEQUENCE [LARGE SCALE GENOMIC DNA]</scope>
    <source>
        <strain evidence="2 3">V202</strain>
    </source>
</reference>
<name>A0A517X018_9PLAN</name>
<proteinExistence type="predicted"/>
<dbReference type="EMBL" id="CP037422">
    <property type="protein sequence ID" value="QDU10852.1"/>
    <property type="molecule type" value="Genomic_DNA"/>
</dbReference>
<dbReference type="OrthoDB" id="280880at2"/>
<protein>
    <recommendedName>
        <fullName evidence="4">Carboxypeptidase regulatory-like domain-containing protein</fullName>
    </recommendedName>
</protein>
<accession>A0A517X018</accession>
<sequence length="136" mass="14121">MRILFLIVMCLGVAGCGSNTKQASSTASGTIKLDGKPLTSGTLNFYPANEGNSAFAVINSDGTFTVNTSAGTSGLEPGEYSVVISYEVPSTIDDESNEVPGINPIPAKFRNEENPEISITVPKSGTDALSIDLTSQ</sequence>
<dbReference type="PROSITE" id="PS51257">
    <property type="entry name" value="PROKAR_LIPOPROTEIN"/>
    <property type="match status" value="1"/>
</dbReference>
<dbReference type="Proteomes" id="UP000318384">
    <property type="component" value="Chromosome"/>
</dbReference>
<evidence type="ECO:0000313" key="3">
    <source>
        <dbReference type="Proteomes" id="UP000318384"/>
    </source>
</evidence>
<organism evidence="2 3">
    <name type="scientific">Gimesia aquarii</name>
    <dbReference type="NCBI Taxonomy" id="2527964"/>
    <lineage>
        <taxon>Bacteria</taxon>
        <taxon>Pseudomonadati</taxon>
        <taxon>Planctomycetota</taxon>
        <taxon>Planctomycetia</taxon>
        <taxon>Planctomycetales</taxon>
        <taxon>Planctomycetaceae</taxon>
        <taxon>Gimesia</taxon>
    </lineage>
</organism>
<keyword evidence="3" id="KW-1185">Reference proteome</keyword>
<evidence type="ECO:0000313" key="2">
    <source>
        <dbReference type="EMBL" id="QDU10852.1"/>
    </source>
</evidence>
<dbReference type="AlphaFoldDB" id="A0A517X018"/>
<gene>
    <name evidence="2" type="ORF">V202x_42650</name>
</gene>
<evidence type="ECO:0000256" key="1">
    <source>
        <dbReference type="SAM" id="MobiDB-lite"/>
    </source>
</evidence>
<evidence type="ECO:0008006" key="4">
    <source>
        <dbReference type="Google" id="ProtNLM"/>
    </source>
</evidence>
<dbReference type="RefSeq" id="WP_145178725.1">
    <property type="nucleotide sequence ID" value="NZ_CP037422.1"/>
</dbReference>